<dbReference type="AlphaFoldDB" id="A0A135L764"/>
<dbReference type="STRING" id="1413211.U473_12460"/>
<evidence type="ECO:0000259" key="4">
    <source>
        <dbReference type="PROSITE" id="PS51677"/>
    </source>
</evidence>
<dbReference type="PANTHER" id="PTHR10587:SF133">
    <property type="entry name" value="CHITIN DEACETYLASE 1-RELATED"/>
    <property type="match status" value="1"/>
</dbReference>
<organism evidence="5 6">
    <name type="scientific">Tepidibacillus decaturensis</name>
    <dbReference type="NCBI Taxonomy" id="1413211"/>
    <lineage>
        <taxon>Bacteria</taxon>
        <taxon>Bacillati</taxon>
        <taxon>Bacillota</taxon>
        <taxon>Bacilli</taxon>
        <taxon>Bacillales</taxon>
        <taxon>Bacillaceae</taxon>
        <taxon>Tepidibacillus</taxon>
    </lineage>
</organism>
<dbReference type="PROSITE" id="PS51677">
    <property type="entry name" value="NODB"/>
    <property type="match status" value="1"/>
</dbReference>
<dbReference type="InterPro" id="IPR002509">
    <property type="entry name" value="NODB_dom"/>
</dbReference>
<sequence length="408" mass="47226">MSVYHGKLLELLSIDRKSDKSFLRVRLSFEQEVELLWEIDHDTAENLKAVTVFGGNYKYRLAFYGFWDSIRKQNVSYVTRTYRDQSDRFYFLCSKEYVKGLNFIKCIEQINQAHTLPFLYPNQPISELELKREEVNSNRYNRKFAWIAVTMLSIISTILFGYSGHANINKTGFDEKTPIKTELAVNEVDLNQKDKEKPSASEQAEIDSSIHPSIPFIELNKIINYSIPEGYVSLTFDDGPSKYTKEIIDVLKKYQVGGTFFFIGLNAKKYPDYVKYVNSNGYSIGNHSLNHTNFTNLSYEKQEINLIKANQIIEEIIPETVVLFRPPFGAKNELTIDLINKNHKKMVLWNKDTEDWKDNNPDEILNYIHNSKASGSIILLHESQAVIDALPKIIEYLQGKDLQIVSLR</sequence>
<dbReference type="Proteomes" id="UP000070352">
    <property type="component" value="Unassembled WGS sequence"/>
</dbReference>
<dbReference type="Pfam" id="PF01522">
    <property type="entry name" value="Polysacc_deac_1"/>
    <property type="match status" value="1"/>
</dbReference>
<keyword evidence="3" id="KW-0812">Transmembrane</keyword>
<keyword evidence="1" id="KW-0479">Metal-binding</keyword>
<evidence type="ECO:0000256" key="2">
    <source>
        <dbReference type="ARBA" id="ARBA00022801"/>
    </source>
</evidence>
<dbReference type="GO" id="GO:0005975">
    <property type="term" value="P:carbohydrate metabolic process"/>
    <property type="evidence" value="ECO:0007669"/>
    <property type="project" value="InterPro"/>
</dbReference>
<keyword evidence="2" id="KW-0378">Hydrolase</keyword>
<dbReference type="GO" id="GO:0016020">
    <property type="term" value="C:membrane"/>
    <property type="evidence" value="ECO:0007669"/>
    <property type="project" value="TreeGrafter"/>
</dbReference>
<dbReference type="EMBL" id="LSKU01000001">
    <property type="protein sequence ID" value="KXG44747.1"/>
    <property type="molecule type" value="Genomic_DNA"/>
</dbReference>
<dbReference type="CDD" id="cd10917">
    <property type="entry name" value="CE4_NodB_like_6s_7s"/>
    <property type="match status" value="1"/>
</dbReference>
<dbReference type="GO" id="GO:0016810">
    <property type="term" value="F:hydrolase activity, acting on carbon-nitrogen (but not peptide) bonds"/>
    <property type="evidence" value="ECO:0007669"/>
    <property type="project" value="InterPro"/>
</dbReference>
<dbReference type="PANTHER" id="PTHR10587">
    <property type="entry name" value="GLYCOSYL TRANSFERASE-RELATED"/>
    <property type="match status" value="1"/>
</dbReference>
<dbReference type="SUPFAM" id="SSF88713">
    <property type="entry name" value="Glycoside hydrolase/deacetylase"/>
    <property type="match status" value="1"/>
</dbReference>
<proteinExistence type="predicted"/>
<keyword evidence="3" id="KW-1133">Transmembrane helix</keyword>
<keyword evidence="3" id="KW-0472">Membrane</keyword>
<comment type="caution">
    <text evidence="5">The sequence shown here is derived from an EMBL/GenBank/DDBJ whole genome shotgun (WGS) entry which is preliminary data.</text>
</comment>
<dbReference type="OrthoDB" id="9812065at2"/>
<evidence type="ECO:0000256" key="3">
    <source>
        <dbReference type="SAM" id="Phobius"/>
    </source>
</evidence>
<protein>
    <recommendedName>
        <fullName evidence="4">NodB homology domain-containing protein</fullName>
    </recommendedName>
</protein>
<feature type="domain" description="NodB homology" evidence="4">
    <location>
        <begin position="230"/>
        <end position="405"/>
    </location>
</feature>
<keyword evidence="6" id="KW-1185">Reference proteome</keyword>
<reference evidence="5 6" key="1">
    <citation type="submission" date="2016-02" db="EMBL/GenBank/DDBJ databases">
        <title>Draft Genome for Tepidibacillus decaturensis nov. sp. Strain Z9, an Anaerobic, Moderately Thermophilic and Heterotrophic Bacterium from Deep Subsurface of the Illinois Basin, USA.</title>
        <authorList>
            <person name="Dong Y."/>
            <person name="Chang J.Y."/>
            <person name="Sanford R."/>
            <person name="Fouke B.W."/>
        </authorList>
    </citation>
    <scope>NUCLEOTIDE SEQUENCE [LARGE SCALE GENOMIC DNA]</scope>
    <source>
        <strain evidence="5 6">Z9</strain>
    </source>
</reference>
<name>A0A135L764_9BACI</name>
<dbReference type="InterPro" id="IPR011330">
    <property type="entry name" value="Glyco_hydro/deAcase_b/a-brl"/>
</dbReference>
<dbReference type="GO" id="GO:0046872">
    <property type="term" value="F:metal ion binding"/>
    <property type="evidence" value="ECO:0007669"/>
    <property type="project" value="UniProtKB-KW"/>
</dbReference>
<evidence type="ECO:0000256" key="1">
    <source>
        <dbReference type="ARBA" id="ARBA00022723"/>
    </source>
</evidence>
<evidence type="ECO:0000313" key="6">
    <source>
        <dbReference type="Proteomes" id="UP000070352"/>
    </source>
</evidence>
<accession>A0A135L764</accession>
<dbReference type="InterPro" id="IPR050248">
    <property type="entry name" value="Polysacc_deacetylase_ArnD"/>
</dbReference>
<evidence type="ECO:0000313" key="5">
    <source>
        <dbReference type="EMBL" id="KXG44747.1"/>
    </source>
</evidence>
<gene>
    <name evidence="5" type="ORF">U473_12460</name>
</gene>
<feature type="transmembrane region" description="Helical" evidence="3">
    <location>
        <begin position="144"/>
        <end position="162"/>
    </location>
</feature>
<dbReference type="Gene3D" id="3.20.20.370">
    <property type="entry name" value="Glycoside hydrolase/deacetylase"/>
    <property type="match status" value="1"/>
</dbReference>
<dbReference type="RefSeq" id="WP_068726847.1">
    <property type="nucleotide sequence ID" value="NZ_LSKU01000001.1"/>
</dbReference>